<dbReference type="KEGG" id="lle:AYR59_01990"/>
<dbReference type="EMBL" id="CP014907">
    <property type="protein sequence ID" value="ANZ59818.1"/>
    <property type="molecule type" value="Genomic_DNA"/>
</dbReference>
<organism evidence="7 8">
    <name type="scientific">Fructilactobacillus lindneri</name>
    <dbReference type="NCBI Taxonomy" id="53444"/>
    <lineage>
        <taxon>Bacteria</taxon>
        <taxon>Bacillati</taxon>
        <taxon>Bacillota</taxon>
        <taxon>Bacilli</taxon>
        <taxon>Lactobacillales</taxon>
        <taxon>Lactobacillaceae</taxon>
        <taxon>Fructilactobacillus</taxon>
    </lineage>
</organism>
<evidence type="ECO:0000256" key="4">
    <source>
        <dbReference type="ARBA" id="ARBA00023235"/>
    </source>
</evidence>
<evidence type="ECO:0000259" key="6">
    <source>
        <dbReference type="Pfam" id="PF00425"/>
    </source>
</evidence>
<dbReference type="PANTHER" id="PTHR42839:SF2">
    <property type="entry name" value="ISOCHORISMATE SYNTHASE ENTC"/>
    <property type="match status" value="1"/>
</dbReference>
<accession>A0AB33BQT2</accession>
<dbReference type="NCBIfam" id="TIGR00543">
    <property type="entry name" value="isochor_syn"/>
    <property type="match status" value="1"/>
</dbReference>
<dbReference type="GO" id="GO:0008909">
    <property type="term" value="F:isochorismate synthase activity"/>
    <property type="evidence" value="ECO:0007669"/>
    <property type="project" value="UniProtKB-EC"/>
</dbReference>
<protein>
    <recommendedName>
        <fullName evidence="3">isochorismate synthase</fullName>
        <ecNumber evidence="3">5.4.4.2</ecNumber>
    </recommendedName>
    <alternativeName>
        <fullName evidence="5">Isochorismate mutase</fullName>
    </alternativeName>
</protein>
<dbReference type="Proteomes" id="UP000093346">
    <property type="component" value="Chromosome"/>
</dbReference>
<reference evidence="7 8" key="1">
    <citation type="submission" date="2016-03" db="EMBL/GenBank/DDBJ databases">
        <title>Pediococcus and Lactobacillus from brewery environment - whole genome sequencing and assembly.</title>
        <authorList>
            <person name="Behr J."/>
            <person name="Geissler A.J."/>
            <person name="Vogel R.F."/>
        </authorList>
    </citation>
    <scope>NUCLEOTIDE SEQUENCE [LARGE SCALE GENOMIC DNA]</scope>
    <source>
        <strain evidence="7 8">TMW 1.481</strain>
    </source>
</reference>
<dbReference type="PANTHER" id="PTHR42839">
    <property type="entry name" value="ISOCHORISMATE SYNTHASE ENTC"/>
    <property type="match status" value="1"/>
</dbReference>
<dbReference type="InterPro" id="IPR005801">
    <property type="entry name" value="ADC_synthase"/>
</dbReference>
<feature type="domain" description="Chorismate-utilising enzyme C-terminal" evidence="6">
    <location>
        <begin position="77"/>
        <end position="319"/>
    </location>
</feature>
<evidence type="ECO:0000256" key="2">
    <source>
        <dbReference type="ARBA" id="ARBA00005297"/>
    </source>
</evidence>
<keyword evidence="4" id="KW-0413">Isomerase</keyword>
<dbReference type="Pfam" id="PF00425">
    <property type="entry name" value="Chorismate_bind"/>
    <property type="match status" value="1"/>
</dbReference>
<dbReference type="EC" id="5.4.4.2" evidence="3"/>
<comment type="catalytic activity">
    <reaction evidence="1">
        <text>chorismate = isochorismate</text>
        <dbReference type="Rhea" id="RHEA:18985"/>
        <dbReference type="ChEBI" id="CHEBI:29748"/>
        <dbReference type="ChEBI" id="CHEBI:29780"/>
        <dbReference type="EC" id="5.4.4.2"/>
    </reaction>
</comment>
<proteinExistence type="inferred from homology"/>
<dbReference type="AlphaFoldDB" id="A0AB33BQT2"/>
<evidence type="ECO:0000313" key="7">
    <source>
        <dbReference type="EMBL" id="ANZ59818.1"/>
    </source>
</evidence>
<dbReference type="Gene3D" id="3.60.120.10">
    <property type="entry name" value="Anthranilate synthase"/>
    <property type="match status" value="1"/>
</dbReference>
<name>A0AB33BQT2_9LACO</name>
<comment type="similarity">
    <text evidence="2">Belongs to the isochorismate synthase family.</text>
</comment>
<dbReference type="InterPro" id="IPR015890">
    <property type="entry name" value="Chorismate_C"/>
</dbReference>
<dbReference type="InterPro" id="IPR004561">
    <property type="entry name" value="IsoChor_synthase"/>
</dbReference>
<dbReference type="SUPFAM" id="SSF56322">
    <property type="entry name" value="ADC synthase"/>
    <property type="match status" value="1"/>
</dbReference>
<evidence type="ECO:0000313" key="8">
    <source>
        <dbReference type="Proteomes" id="UP000093346"/>
    </source>
</evidence>
<evidence type="ECO:0000256" key="3">
    <source>
        <dbReference type="ARBA" id="ARBA00012824"/>
    </source>
</evidence>
<sequence>MKQTVPVFGGIPFDKQHLDSNLMNGYFIAPQYVIDEKTGQSWGKIPQVDSQIQTNHLNKIISSINDVNWIARTTSPLQEMLNDQKKKKVVLGMQKTINLDYPLNLDKLIISLNKHQPNSYHLIIKNNDEVFVSATPERLIRLNKSTIETAAVAGTTNRDLNPKIDQQLANDLKHDIKNLHEHELVVQEITNKIANLAKLDYPDEPKILKTPQVQHLYTPITGVLKQQTNLLQLVAALHPTPALGGIPLDWALSQIKNTELNPRGLFAAPIGYVLPNGDGEFVIGIRSLWEKQRTVKLFAGAGILAGSNLTQEAREIKLKMSVMEDLIKEQLHE</sequence>
<evidence type="ECO:0000256" key="1">
    <source>
        <dbReference type="ARBA" id="ARBA00000799"/>
    </source>
</evidence>
<gene>
    <name evidence="7" type="ORF">AYR59_01990</name>
</gene>
<evidence type="ECO:0000256" key="5">
    <source>
        <dbReference type="ARBA" id="ARBA00041564"/>
    </source>
</evidence>